<dbReference type="InterPro" id="IPR028044">
    <property type="entry name" value="DUF4444"/>
</dbReference>
<dbReference type="Gene3D" id="3.30.930.10">
    <property type="entry name" value="Bira Bifunctional Protein, Domain 2"/>
    <property type="match status" value="1"/>
</dbReference>
<dbReference type="Gene3D" id="2.30.30.100">
    <property type="match status" value="1"/>
</dbReference>
<name>A0AAX3LUB7_9RHOB</name>
<dbReference type="EMBL" id="CP116425">
    <property type="protein sequence ID" value="WCE72256.1"/>
    <property type="molecule type" value="Genomic_DNA"/>
</dbReference>
<dbReference type="Pfam" id="PF16917">
    <property type="entry name" value="BPL_LplA_LipB_2"/>
    <property type="match status" value="1"/>
</dbReference>
<dbReference type="InterPro" id="IPR045864">
    <property type="entry name" value="aa-tRNA-synth_II/BPL/LPL"/>
</dbReference>
<dbReference type="InterPro" id="IPR004143">
    <property type="entry name" value="BPL_LPL_catalytic"/>
</dbReference>
<feature type="domain" description="BPL/LPL catalytic" evidence="2">
    <location>
        <begin position="7"/>
        <end position="189"/>
    </location>
</feature>
<gene>
    <name evidence="3" type="ORF">PL336_17440</name>
</gene>
<dbReference type="RefSeq" id="WP_271690284.1">
    <property type="nucleotide sequence ID" value="NZ_CP116425.1"/>
</dbReference>
<feature type="domain" description="DUF4444" evidence="1">
    <location>
        <begin position="199"/>
        <end position="235"/>
    </location>
</feature>
<dbReference type="Pfam" id="PF14563">
    <property type="entry name" value="DUF4444"/>
    <property type="match status" value="1"/>
</dbReference>
<organism evidence="3 4">
    <name type="scientific">Sulfitobacter faviae</name>
    <dbReference type="NCBI Taxonomy" id="1775881"/>
    <lineage>
        <taxon>Bacteria</taxon>
        <taxon>Pseudomonadati</taxon>
        <taxon>Pseudomonadota</taxon>
        <taxon>Alphaproteobacteria</taxon>
        <taxon>Rhodobacterales</taxon>
        <taxon>Roseobacteraceae</taxon>
        <taxon>Sulfitobacter</taxon>
    </lineage>
</organism>
<sequence>MSETLSFPPLMSGETVTGDALAAACARAAEGCDAGLICYRLGETEIEAALVFAPEVPLARAVAMLPLCGVGFQNALGALSPPEVAVQLDWDGGIRLNGASCGRFRMVASTSDAETVPDWLVVGFTLPLYPEDDPEMTQTGLTPDQTALYAEGCAEVQPPALIESWARHSLHWINRWEDLGPKALHSEWRGLVFDLDTQVTVQGQSGTFIGVDEDFGMLLRDKETTSLIPLTTLLEPAP</sequence>
<protein>
    <submittedName>
        <fullName evidence="3">DUF4444 domain-containing protein</fullName>
    </submittedName>
</protein>
<evidence type="ECO:0000259" key="2">
    <source>
        <dbReference type="Pfam" id="PF16917"/>
    </source>
</evidence>
<evidence type="ECO:0000259" key="1">
    <source>
        <dbReference type="Pfam" id="PF14563"/>
    </source>
</evidence>
<proteinExistence type="predicted"/>
<reference evidence="3" key="1">
    <citation type="submission" date="2023-01" db="EMBL/GenBank/DDBJ databases">
        <title>Comparative genomic analysis of cold water coral derived Sulfitobacter faviae: insights into their metabolism and habitat adaptation.</title>
        <authorList>
            <person name="Guo Y."/>
            <person name="Lin S."/>
            <person name="Huang Z."/>
            <person name="Tang K."/>
            <person name="Wang X."/>
        </authorList>
    </citation>
    <scope>NUCLEOTIDE SEQUENCE</scope>
    <source>
        <strain evidence="3">SCSIO W_1865</strain>
        <plasmid evidence="3">unnamed2</plasmid>
    </source>
</reference>
<dbReference type="Proteomes" id="UP001210770">
    <property type="component" value="Plasmid unnamed2"/>
</dbReference>
<evidence type="ECO:0000313" key="4">
    <source>
        <dbReference type="Proteomes" id="UP001210770"/>
    </source>
</evidence>
<keyword evidence="3" id="KW-0614">Plasmid</keyword>
<geneLocation type="plasmid" evidence="3 4">
    <name>unnamed2</name>
</geneLocation>
<accession>A0AAX3LUB7</accession>
<dbReference type="AlphaFoldDB" id="A0AAX3LUB7"/>
<evidence type="ECO:0000313" key="3">
    <source>
        <dbReference type="EMBL" id="WCE72256.1"/>
    </source>
</evidence>